<name>S8E0B1_FOMSC</name>
<keyword evidence="5" id="KW-1185">Reference proteome</keyword>
<dbReference type="eggNOG" id="ENOG502S19D">
    <property type="taxonomic scope" value="Eukaryota"/>
</dbReference>
<evidence type="ECO:0000256" key="1">
    <source>
        <dbReference type="PROSITE-ProRule" id="PRU00176"/>
    </source>
</evidence>
<dbReference type="AlphaFoldDB" id="S8E0B1"/>
<feature type="compositionally biased region" description="Basic and acidic residues" evidence="2">
    <location>
        <begin position="218"/>
        <end position="229"/>
    </location>
</feature>
<dbReference type="PROSITE" id="PS50102">
    <property type="entry name" value="RRM"/>
    <property type="match status" value="1"/>
</dbReference>
<dbReference type="PANTHER" id="PTHR32343:SF10">
    <property type="entry name" value="RNA-BINDING REGION RNP-1 DOMAIN-CONTAINING PROTEIN"/>
    <property type="match status" value="1"/>
</dbReference>
<accession>S8E0B1</accession>
<dbReference type="EMBL" id="KE504163">
    <property type="protein sequence ID" value="EPS98656.1"/>
    <property type="molecule type" value="Genomic_DNA"/>
</dbReference>
<dbReference type="InterPro" id="IPR035979">
    <property type="entry name" value="RBD_domain_sf"/>
</dbReference>
<feature type="region of interest" description="Disordered" evidence="2">
    <location>
        <begin position="66"/>
        <end position="92"/>
    </location>
</feature>
<dbReference type="OrthoDB" id="7763451at2759"/>
<dbReference type="FunCoup" id="S8E0B1">
    <property type="interactions" value="73"/>
</dbReference>
<dbReference type="Gene3D" id="3.30.70.330">
    <property type="match status" value="1"/>
</dbReference>
<dbReference type="GO" id="GO:0003723">
    <property type="term" value="F:RNA binding"/>
    <property type="evidence" value="ECO:0007669"/>
    <property type="project" value="UniProtKB-UniRule"/>
</dbReference>
<proteinExistence type="predicted"/>
<protein>
    <recommendedName>
        <fullName evidence="3">RRM domain-containing protein</fullName>
    </recommendedName>
</protein>
<dbReference type="InterPro" id="IPR012677">
    <property type="entry name" value="Nucleotide-bd_a/b_plait_sf"/>
</dbReference>
<dbReference type="Proteomes" id="UP000015241">
    <property type="component" value="Unassembled WGS sequence"/>
</dbReference>
<dbReference type="HOGENOM" id="CLU_074138_1_0_1"/>
<reference evidence="4 5" key="1">
    <citation type="journal article" date="2012" name="Science">
        <title>The Paleozoic origin of enzymatic lignin decomposition reconstructed from 31 fungal genomes.</title>
        <authorList>
            <person name="Floudas D."/>
            <person name="Binder M."/>
            <person name="Riley R."/>
            <person name="Barry K."/>
            <person name="Blanchette R.A."/>
            <person name="Henrissat B."/>
            <person name="Martinez A.T."/>
            <person name="Otillar R."/>
            <person name="Spatafora J.W."/>
            <person name="Yadav J.S."/>
            <person name="Aerts A."/>
            <person name="Benoit I."/>
            <person name="Boyd A."/>
            <person name="Carlson A."/>
            <person name="Copeland A."/>
            <person name="Coutinho P.M."/>
            <person name="de Vries R.P."/>
            <person name="Ferreira P."/>
            <person name="Findley K."/>
            <person name="Foster B."/>
            <person name="Gaskell J."/>
            <person name="Glotzer D."/>
            <person name="Gorecki P."/>
            <person name="Heitman J."/>
            <person name="Hesse C."/>
            <person name="Hori C."/>
            <person name="Igarashi K."/>
            <person name="Jurgens J.A."/>
            <person name="Kallen N."/>
            <person name="Kersten P."/>
            <person name="Kohler A."/>
            <person name="Kuees U."/>
            <person name="Kumar T.K.A."/>
            <person name="Kuo A."/>
            <person name="LaButti K."/>
            <person name="Larrondo L.F."/>
            <person name="Lindquist E."/>
            <person name="Ling A."/>
            <person name="Lombard V."/>
            <person name="Lucas S."/>
            <person name="Lundell T."/>
            <person name="Martin R."/>
            <person name="McLaughlin D.J."/>
            <person name="Morgenstern I."/>
            <person name="Morin E."/>
            <person name="Murat C."/>
            <person name="Nagy L.G."/>
            <person name="Nolan M."/>
            <person name="Ohm R.A."/>
            <person name="Patyshakuliyeva A."/>
            <person name="Rokas A."/>
            <person name="Ruiz-Duenas F.J."/>
            <person name="Sabat G."/>
            <person name="Salamov A."/>
            <person name="Samejima M."/>
            <person name="Schmutz J."/>
            <person name="Slot J.C."/>
            <person name="St John F."/>
            <person name="Stenlid J."/>
            <person name="Sun H."/>
            <person name="Sun S."/>
            <person name="Syed K."/>
            <person name="Tsang A."/>
            <person name="Wiebenga A."/>
            <person name="Young D."/>
            <person name="Pisabarro A."/>
            <person name="Eastwood D.C."/>
            <person name="Martin F."/>
            <person name="Cullen D."/>
            <person name="Grigoriev I.V."/>
            <person name="Hibbett D.S."/>
        </authorList>
    </citation>
    <scope>NUCLEOTIDE SEQUENCE</scope>
    <source>
        <strain evidence="5">FP-58527</strain>
    </source>
</reference>
<evidence type="ECO:0000313" key="4">
    <source>
        <dbReference type="EMBL" id="EPS98656.1"/>
    </source>
</evidence>
<evidence type="ECO:0000313" key="5">
    <source>
        <dbReference type="Proteomes" id="UP000015241"/>
    </source>
</evidence>
<feature type="domain" description="RRM" evidence="3">
    <location>
        <begin position="4"/>
        <end position="75"/>
    </location>
</feature>
<sequence>MSTYAVQVSNLSSATTKDHLHEFFSFCGKITSIDHDPAQQSATVHFEKPSAAKTALMLNGGSLDGATLSVTSEKEHPDERPTSSGDGVHIEQSDKPRAAIAAEYLAKGYQLHDQILQRAIELDTKHGISSRFLNYMQGLDTTLGEKVVGHDKTISAHVQEKLVQATQQARAVDEQKGYSKQASDYYTRAISSPWGQKVFQFYTTTSKQVLDIHEEAKRIKESQTDKHADVGTASTGVGSAAPPLDPSVQSTEKPLTS</sequence>
<feature type="compositionally biased region" description="Basic and acidic residues" evidence="2">
    <location>
        <begin position="72"/>
        <end position="81"/>
    </location>
</feature>
<gene>
    <name evidence="4" type="ORF">FOMPIDRAFT_1024540</name>
</gene>
<dbReference type="SMART" id="SM00360">
    <property type="entry name" value="RRM"/>
    <property type="match status" value="1"/>
</dbReference>
<feature type="region of interest" description="Disordered" evidence="2">
    <location>
        <begin position="218"/>
        <end position="257"/>
    </location>
</feature>
<dbReference type="Pfam" id="PF00076">
    <property type="entry name" value="RRM_1"/>
    <property type="match status" value="1"/>
</dbReference>
<organism evidence="4 5">
    <name type="scientific">Fomitopsis schrenkii</name>
    <name type="common">Brown rot fungus</name>
    <dbReference type="NCBI Taxonomy" id="2126942"/>
    <lineage>
        <taxon>Eukaryota</taxon>
        <taxon>Fungi</taxon>
        <taxon>Dikarya</taxon>
        <taxon>Basidiomycota</taxon>
        <taxon>Agaricomycotina</taxon>
        <taxon>Agaricomycetes</taxon>
        <taxon>Polyporales</taxon>
        <taxon>Fomitopsis</taxon>
    </lineage>
</organism>
<dbReference type="PANTHER" id="PTHR32343">
    <property type="entry name" value="SERINE/ARGININE-RICH SPLICING FACTOR"/>
    <property type="match status" value="1"/>
</dbReference>
<feature type="compositionally biased region" description="Polar residues" evidence="2">
    <location>
        <begin position="247"/>
        <end position="257"/>
    </location>
</feature>
<dbReference type="STRING" id="743788.S8E0B1"/>
<dbReference type="InParanoid" id="S8E0B1"/>
<dbReference type="InterPro" id="IPR000504">
    <property type="entry name" value="RRM_dom"/>
</dbReference>
<evidence type="ECO:0000256" key="2">
    <source>
        <dbReference type="SAM" id="MobiDB-lite"/>
    </source>
</evidence>
<dbReference type="SUPFAM" id="SSF54928">
    <property type="entry name" value="RNA-binding domain, RBD"/>
    <property type="match status" value="1"/>
</dbReference>
<evidence type="ECO:0000259" key="3">
    <source>
        <dbReference type="PROSITE" id="PS50102"/>
    </source>
</evidence>
<keyword evidence="1" id="KW-0694">RNA-binding</keyword>